<dbReference type="SUPFAM" id="SSF52540">
    <property type="entry name" value="P-loop containing nucleoside triphosphate hydrolases"/>
    <property type="match status" value="1"/>
</dbReference>
<name>A0A447TKJ8_CHRVL</name>
<dbReference type="InterPro" id="IPR027417">
    <property type="entry name" value="P-loop_NTPase"/>
</dbReference>
<feature type="domain" description="UvrD-like helicase C-terminal" evidence="1">
    <location>
        <begin position="1"/>
        <end position="40"/>
    </location>
</feature>
<protein>
    <submittedName>
        <fullName evidence="2">Exodeoxyribonuclease V alpha chain</fullName>
        <ecNumber evidence="2">3.1.11.5</ecNumber>
    </submittedName>
</protein>
<accession>A0A447TKJ8</accession>
<gene>
    <name evidence="2" type="primary">recD_1</name>
    <name evidence="2" type="ORF">NCTC9695_05910</name>
</gene>
<proteinExistence type="predicted"/>
<evidence type="ECO:0000259" key="1">
    <source>
        <dbReference type="Pfam" id="PF13538"/>
    </source>
</evidence>
<dbReference type="Proteomes" id="UP000275777">
    <property type="component" value="Chromosome"/>
</dbReference>
<evidence type="ECO:0000313" key="2">
    <source>
        <dbReference type="EMBL" id="VEB45397.1"/>
    </source>
</evidence>
<dbReference type="InterPro" id="IPR027785">
    <property type="entry name" value="UvrD-like_helicase_C"/>
</dbReference>
<dbReference type="EMBL" id="LR134182">
    <property type="protein sequence ID" value="VEB45397.1"/>
    <property type="molecule type" value="Genomic_DNA"/>
</dbReference>
<dbReference type="GO" id="GO:0008854">
    <property type="term" value="F:exodeoxyribonuclease V activity"/>
    <property type="evidence" value="ECO:0007669"/>
    <property type="project" value="UniProtKB-EC"/>
</dbReference>
<evidence type="ECO:0000313" key="3">
    <source>
        <dbReference type="Proteomes" id="UP000275777"/>
    </source>
</evidence>
<dbReference type="CDD" id="cd18809">
    <property type="entry name" value="SF1_C_RecD"/>
    <property type="match status" value="1"/>
</dbReference>
<keyword evidence="2" id="KW-0378">Hydrolase</keyword>
<organism evidence="2 3">
    <name type="scientific">Chromobacterium violaceum</name>
    <dbReference type="NCBI Taxonomy" id="536"/>
    <lineage>
        <taxon>Bacteria</taxon>
        <taxon>Pseudomonadati</taxon>
        <taxon>Pseudomonadota</taxon>
        <taxon>Betaproteobacteria</taxon>
        <taxon>Neisseriales</taxon>
        <taxon>Chromobacteriaceae</taxon>
        <taxon>Chromobacterium</taxon>
    </lineage>
</organism>
<dbReference type="AlphaFoldDB" id="A0A447TKJ8"/>
<dbReference type="EC" id="3.1.11.5" evidence="2"/>
<sequence length="70" mass="7780">MTVHKSQGSEYDEVWLQLPQQAGALLNRALLYTAITRAKLRFAAVGDAEAWLRGAELAPRRDSGLGDRLR</sequence>
<dbReference type="Gene3D" id="3.40.50.300">
    <property type="entry name" value="P-loop containing nucleotide triphosphate hydrolases"/>
    <property type="match status" value="1"/>
</dbReference>
<dbReference type="Pfam" id="PF13538">
    <property type="entry name" value="UvrD_C_2"/>
    <property type="match status" value="1"/>
</dbReference>
<reference evidence="2 3" key="1">
    <citation type="submission" date="2018-12" db="EMBL/GenBank/DDBJ databases">
        <authorList>
            <consortium name="Pathogen Informatics"/>
        </authorList>
    </citation>
    <scope>NUCLEOTIDE SEQUENCE [LARGE SCALE GENOMIC DNA]</scope>
    <source>
        <strain evidence="2 3">NCTC9695</strain>
    </source>
</reference>